<evidence type="ECO:0000313" key="2">
    <source>
        <dbReference type="Proteomes" id="UP000799439"/>
    </source>
</evidence>
<evidence type="ECO:0000313" key="1">
    <source>
        <dbReference type="EMBL" id="KAF2149570.1"/>
    </source>
</evidence>
<name>A0A9P4IW42_9PEZI</name>
<organism evidence="1 2">
    <name type="scientific">Myriangium duriaei CBS 260.36</name>
    <dbReference type="NCBI Taxonomy" id="1168546"/>
    <lineage>
        <taxon>Eukaryota</taxon>
        <taxon>Fungi</taxon>
        <taxon>Dikarya</taxon>
        <taxon>Ascomycota</taxon>
        <taxon>Pezizomycotina</taxon>
        <taxon>Dothideomycetes</taxon>
        <taxon>Dothideomycetidae</taxon>
        <taxon>Myriangiales</taxon>
        <taxon>Myriangiaceae</taxon>
        <taxon>Myriangium</taxon>
    </lineage>
</organism>
<protein>
    <submittedName>
        <fullName evidence="1">Uncharacterized protein</fullName>
    </submittedName>
</protein>
<accession>A0A9P4IW42</accession>
<sequence length="179" mass="19622">MHMMQQQEPCAVGCNPQPNDECQKLPEVAAEKRNMLCMGPAVETVNILGLAKDGGIECLSCSINGSPESQSYKHRSVKNHLLGFPSPSFSALCASPCIPHGQLWGSRARNVTSGTLSNKKLPLVPWWRGLLQDADWQEWAYSWSQLNPMNPSWTDTGAHGIVVGTQRCPTVTVRTLKPP</sequence>
<gene>
    <name evidence="1" type="ORF">K461DRAFT_48626</name>
</gene>
<proteinExistence type="predicted"/>
<dbReference type="EMBL" id="ML996091">
    <property type="protein sequence ID" value="KAF2149570.1"/>
    <property type="molecule type" value="Genomic_DNA"/>
</dbReference>
<dbReference type="Proteomes" id="UP000799439">
    <property type="component" value="Unassembled WGS sequence"/>
</dbReference>
<reference evidence="1" key="1">
    <citation type="journal article" date="2020" name="Stud. Mycol.">
        <title>101 Dothideomycetes genomes: a test case for predicting lifestyles and emergence of pathogens.</title>
        <authorList>
            <person name="Haridas S."/>
            <person name="Albert R."/>
            <person name="Binder M."/>
            <person name="Bloem J."/>
            <person name="Labutti K."/>
            <person name="Salamov A."/>
            <person name="Andreopoulos B."/>
            <person name="Baker S."/>
            <person name="Barry K."/>
            <person name="Bills G."/>
            <person name="Bluhm B."/>
            <person name="Cannon C."/>
            <person name="Castanera R."/>
            <person name="Culley D."/>
            <person name="Daum C."/>
            <person name="Ezra D."/>
            <person name="Gonzalez J."/>
            <person name="Henrissat B."/>
            <person name="Kuo A."/>
            <person name="Liang C."/>
            <person name="Lipzen A."/>
            <person name="Lutzoni F."/>
            <person name="Magnuson J."/>
            <person name="Mondo S."/>
            <person name="Nolan M."/>
            <person name="Ohm R."/>
            <person name="Pangilinan J."/>
            <person name="Park H.-J."/>
            <person name="Ramirez L."/>
            <person name="Alfaro M."/>
            <person name="Sun H."/>
            <person name="Tritt A."/>
            <person name="Yoshinaga Y."/>
            <person name="Zwiers L.-H."/>
            <person name="Turgeon B."/>
            <person name="Goodwin S."/>
            <person name="Spatafora J."/>
            <person name="Crous P."/>
            <person name="Grigoriev I."/>
        </authorList>
    </citation>
    <scope>NUCLEOTIDE SEQUENCE</scope>
    <source>
        <strain evidence="1">CBS 260.36</strain>
    </source>
</reference>
<dbReference type="AlphaFoldDB" id="A0A9P4IW42"/>
<comment type="caution">
    <text evidence="1">The sequence shown here is derived from an EMBL/GenBank/DDBJ whole genome shotgun (WGS) entry which is preliminary data.</text>
</comment>
<keyword evidence="2" id="KW-1185">Reference proteome</keyword>